<protein>
    <recommendedName>
        <fullName evidence="5">Sec-independent protein translocase protein TatC</fullName>
    </recommendedName>
</protein>
<feature type="transmembrane region" description="Helical" evidence="5">
    <location>
        <begin position="244"/>
        <end position="265"/>
    </location>
</feature>
<dbReference type="PRINTS" id="PR01840">
    <property type="entry name" value="TATCFAMILY"/>
</dbReference>
<sequence>MATSNLDQQERKLSTYVSEATEDVEDELAESAMTLIEHLEELRKRIFKCLIFVVIFTIVAFVFRVQIMSFLSAPLPKSSDALTSGKIVVTGIAEGFTITLLISLAVGILLSIPVILYQTWAFIAPGLYKHEKKHAVPFIVIGIVLFAIGITLGYITIRYPLEFLVQFSSGMFTELVTANSYFTFITYFMLAFGIVFEIPLVLTFMALVGIVDSNMLKKRRSTAHVGMWIAACFITPGADVYSPIILGVAMSFLYELSIIFIRVFAKK</sequence>
<keyword evidence="4 5" id="KW-0472">Membrane</keyword>
<dbReference type="PANTHER" id="PTHR30371:SF0">
    <property type="entry name" value="SEC-INDEPENDENT PROTEIN TRANSLOCASE PROTEIN TATC, CHLOROPLASTIC-RELATED"/>
    <property type="match status" value="1"/>
</dbReference>
<evidence type="ECO:0000313" key="7">
    <source>
        <dbReference type="Proteomes" id="UP000654345"/>
    </source>
</evidence>
<feature type="transmembrane region" description="Helical" evidence="5">
    <location>
        <begin position="138"/>
        <end position="161"/>
    </location>
</feature>
<dbReference type="PANTHER" id="PTHR30371">
    <property type="entry name" value="SEC-INDEPENDENT PROTEIN TRANSLOCASE PROTEIN TATC"/>
    <property type="match status" value="1"/>
</dbReference>
<name>A0ABQ3UJM8_9CHLR</name>
<evidence type="ECO:0000256" key="1">
    <source>
        <dbReference type="ARBA" id="ARBA00004141"/>
    </source>
</evidence>
<keyword evidence="5" id="KW-0653">Protein transport</keyword>
<feature type="transmembrane region" description="Helical" evidence="5">
    <location>
        <begin position="87"/>
        <end position="117"/>
    </location>
</feature>
<gene>
    <name evidence="5 6" type="primary">tatC</name>
    <name evidence="6" type="ORF">KSB_10920</name>
</gene>
<accession>A0ABQ3UJM8</accession>
<dbReference type="InterPro" id="IPR002033">
    <property type="entry name" value="TatC"/>
</dbReference>
<evidence type="ECO:0000313" key="6">
    <source>
        <dbReference type="EMBL" id="GHO52617.1"/>
    </source>
</evidence>
<comment type="subcellular location">
    <subcellularLocation>
        <location evidence="5">Cell membrane</location>
        <topology evidence="5">Multi-pass membrane protein</topology>
    </subcellularLocation>
    <subcellularLocation>
        <location evidence="1">Membrane</location>
        <topology evidence="1">Multi-pass membrane protein</topology>
    </subcellularLocation>
</comment>
<feature type="transmembrane region" description="Helical" evidence="5">
    <location>
        <begin position="222"/>
        <end position="238"/>
    </location>
</feature>
<keyword evidence="7" id="KW-1185">Reference proteome</keyword>
<keyword evidence="5" id="KW-1003">Cell membrane</keyword>
<comment type="similarity">
    <text evidence="5">Belongs to the TatC family.</text>
</comment>
<keyword evidence="2 5" id="KW-0812">Transmembrane</keyword>
<comment type="caution">
    <text evidence="6">The sequence shown here is derived from an EMBL/GenBank/DDBJ whole genome shotgun (WGS) entry which is preliminary data.</text>
</comment>
<evidence type="ECO:0000256" key="5">
    <source>
        <dbReference type="HAMAP-Rule" id="MF_00902"/>
    </source>
</evidence>
<evidence type="ECO:0000256" key="3">
    <source>
        <dbReference type="ARBA" id="ARBA00022989"/>
    </source>
</evidence>
<dbReference type="HAMAP" id="MF_00902">
    <property type="entry name" value="TatC"/>
    <property type="match status" value="1"/>
</dbReference>
<dbReference type="Proteomes" id="UP000654345">
    <property type="component" value="Unassembled WGS sequence"/>
</dbReference>
<feature type="transmembrane region" description="Helical" evidence="5">
    <location>
        <begin position="181"/>
        <end position="210"/>
    </location>
</feature>
<comment type="function">
    <text evidence="5">Part of the twin-arginine translocation (Tat) system that transports large folded proteins containing a characteristic twin-arginine motif in their signal peptide across membranes.</text>
</comment>
<dbReference type="RefSeq" id="WP_201369497.1">
    <property type="nucleotide sequence ID" value="NZ_BNJG01000001.1"/>
</dbReference>
<keyword evidence="5" id="KW-0813">Transport</keyword>
<comment type="subunit">
    <text evidence="5">Forms a complex with TatA.</text>
</comment>
<reference evidence="6 7" key="1">
    <citation type="journal article" date="2021" name="Int. J. Syst. Evol. Microbiol.">
        <title>Reticulibacter mediterranei gen. nov., sp. nov., within the new family Reticulibacteraceae fam. nov., and Ktedonospora formicarum gen. nov., sp. nov., Ktedonobacter robiniae sp. nov., Dictyobacter formicarum sp. nov. and Dictyobacter arantiisoli sp. nov., belonging to the class Ktedonobacteria.</title>
        <authorList>
            <person name="Yabe S."/>
            <person name="Zheng Y."/>
            <person name="Wang C.M."/>
            <person name="Sakai Y."/>
            <person name="Abe K."/>
            <person name="Yokota A."/>
            <person name="Donadio S."/>
            <person name="Cavaletti L."/>
            <person name="Monciardini P."/>
        </authorList>
    </citation>
    <scope>NUCLEOTIDE SEQUENCE [LARGE SCALE GENOMIC DNA]</scope>
    <source>
        <strain evidence="6 7">SOSP1-30</strain>
    </source>
</reference>
<evidence type="ECO:0000256" key="2">
    <source>
        <dbReference type="ARBA" id="ARBA00022692"/>
    </source>
</evidence>
<feature type="transmembrane region" description="Helical" evidence="5">
    <location>
        <begin position="46"/>
        <end position="67"/>
    </location>
</feature>
<dbReference type="NCBIfam" id="TIGR00945">
    <property type="entry name" value="tatC"/>
    <property type="match status" value="1"/>
</dbReference>
<proteinExistence type="inferred from homology"/>
<dbReference type="Pfam" id="PF00902">
    <property type="entry name" value="TatC"/>
    <property type="match status" value="1"/>
</dbReference>
<keyword evidence="3 5" id="KW-1133">Transmembrane helix</keyword>
<organism evidence="6 7">
    <name type="scientific">Ktedonobacter robiniae</name>
    <dbReference type="NCBI Taxonomy" id="2778365"/>
    <lineage>
        <taxon>Bacteria</taxon>
        <taxon>Bacillati</taxon>
        <taxon>Chloroflexota</taxon>
        <taxon>Ktedonobacteria</taxon>
        <taxon>Ktedonobacterales</taxon>
        <taxon>Ktedonobacteraceae</taxon>
        <taxon>Ktedonobacter</taxon>
    </lineage>
</organism>
<evidence type="ECO:0000256" key="4">
    <source>
        <dbReference type="ARBA" id="ARBA00023136"/>
    </source>
</evidence>
<keyword evidence="5" id="KW-0811">Translocation</keyword>
<dbReference type="EMBL" id="BNJG01000001">
    <property type="protein sequence ID" value="GHO52617.1"/>
    <property type="molecule type" value="Genomic_DNA"/>
</dbReference>